<evidence type="ECO:0000256" key="4">
    <source>
        <dbReference type="ARBA" id="ARBA00023180"/>
    </source>
</evidence>
<evidence type="ECO:0000256" key="6">
    <source>
        <dbReference type="SAM" id="SignalP"/>
    </source>
</evidence>
<evidence type="ECO:0000256" key="1">
    <source>
        <dbReference type="ARBA" id="ARBA00009748"/>
    </source>
</evidence>
<feature type="signal peptide" evidence="6">
    <location>
        <begin position="1"/>
        <end position="19"/>
    </location>
</feature>
<evidence type="ECO:0000256" key="2">
    <source>
        <dbReference type="ARBA" id="ARBA00022729"/>
    </source>
</evidence>
<dbReference type="Pfam" id="PF14368">
    <property type="entry name" value="LTP_2"/>
    <property type="match status" value="1"/>
</dbReference>
<feature type="chain" id="PRO_5042938773" description="Bifunctional inhibitor/plant lipid transfer protein/seed storage helical domain-containing protein" evidence="6">
    <location>
        <begin position="20"/>
        <end position="171"/>
    </location>
</feature>
<dbReference type="PANTHER" id="PTHR33044">
    <property type="entry name" value="BIFUNCTIONAL INHIBITOR/LIPID-TRANSFER PROTEIN/SEED STORAGE 2S ALBUMIN SUPERFAMILY PROTEIN-RELATED"/>
    <property type="match status" value="1"/>
</dbReference>
<keyword evidence="3" id="KW-1015">Disulfide bond</keyword>
<keyword evidence="5" id="KW-0472">Membrane</keyword>
<organism evidence="8 9">
    <name type="scientific">Paspalum notatum var. saurae</name>
    <dbReference type="NCBI Taxonomy" id="547442"/>
    <lineage>
        <taxon>Eukaryota</taxon>
        <taxon>Viridiplantae</taxon>
        <taxon>Streptophyta</taxon>
        <taxon>Embryophyta</taxon>
        <taxon>Tracheophyta</taxon>
        <taxon>Spermatophyta</taxon>
        <taxon>Magnoliopsida</taxon>
        <taxon>Liliopsida</taxon>
        <taxon>Poales</taxon>
        <taxon>Poaceae</taxon>
        <taxon>PACMAD clade</taxon>
        <taxon>Panicoideae</taxon>
        <taxon>Andropogonodae</taxon>
        <taxon>Paspaleae</taxon>
        <taxon>Paspalinae</taxon>
        <taxon>Paspalum</taxon>
    </lineage>
</organism>
<dbReference type="AlphaFoldDB" id="A0AAQ3TUX1"/>
<keyword evidence="4" id="KW-0325">Glycoprotein</keyword>
<keyword evidence="5" id="KW-1133">Transmembrane helix</keyword>
<proteinExistence type="inferred from homology"/>
<evidence type="ECO:0000313" key="8">
    <source>
        <dbReference type="EMBL" id="WVZ78562.1"/>
    </source>
</evidence>
<dbReference type="InterPro" id="IPR036312">
    <property type="entry name" value="Bifun_inhib/LTP/seed_sf"/>
</dbReference>
<reference evidence="8 9" key="1">
    <citation type="submission" date="2024-02" db="EMBL/GenBank/DDBJ databases">
        <title>High-quality chromosome-scale genome assembly of Pensacola bahiagrass (Paspalum notatum Flugge var. saurae).</title>
        <authorList>
            <person name="Vega J.M."/>
            <person name="Podio M."/>
            <person name="Orjuela J."/>
            <person name="Siena L.A."/>
            <person name="Pessino S.C."/>
            <person name="Combes M.C."/>
            <person name="Mariac C."/>
            <person name="Albertini E."/>
            <person name="Pupilli F."/>
            <person name="Ortiz J.P.A."/>
            <person name="Leblanc O."/>
        </authorList>
    </citation>
    <scope>NUCLEOTIDE SEQUENCE [LARGE SCALE GENOMIC DNA]</scope>
    <source>
        <strain evidence="8">R1</strain>
        <tissue evidence="8">Leaf</tissue>
    </source>
</reference>
<feature type="transmembrane region" description="Helical" evidence="5">
    <location>
        <begin position="151"/>
        <end position="169"/>
    </location>
</feature>
<dbReference type="InterPro" id="IPR016140">
    <property type="entry name" value="Bifunc_inhib/LTP/seed_store"/>
</dbReference>
<dbReference type="CDD" id="cd00010">
    <property type="entry name" value="AAI_LTSS"/>
    <property type="match status" value="1"/>
</dbReference>
<keyword evidence="5" id="KW-0812">Transmembrane</keyword>
<sequence>MRRILAAALAAVVACVAAAQGTGYSGAVPSCAAKLVPCAGYLNSTASSAPPAEACCRPLRDAAANETACMCAMLLNKAALRAFGVAPEQGLRLAKRCNVTADESTCATTSAAASAGNNGPSTAASSASTGGASASSVAKPTANGSSVARRLSFTGASFLVGFSFVWWSIMA</sequence>
<comment type="similarity">
    <text evidence="1">Belongs to the plant LTP family.</text>
</comment>
<gene>
    <name evidence="8" type="ORF">U9M48_026254</name>
</gene>
<accession>A0AAQ3TUX1</accession>
<evidence type="ECO:0000313" key="9">
    <source>
        <dbReference type="Proteomes" id="UP001341281"/>
    </source>
</evidence>
<dbReference type="InterPro" id="IPR043325">
    <property type="entry name" value="LTSS"/>
</dbReference>
<keyword evidence="2 6" id="KW-0732">Signal</keyword>
<evidence type="ECO:0000259" key="7">
    <source>
        <dbReference type="Pfam" id="PF14368"/>
    </source>
</evidence>
<protein>
    <recommendedName>
        <fullName evidence="7">Bifunctional inhibitor/plant lipid transfer protein/seed storage helical domain-containing protein</fullName>
    </recommendedName>
</protein>
<evidence type="ECO:0000256" key="5">
    <source>
        <dbReference type="SAM" id="Phobius"/>
    </source>
</evidence>
<dbReference type="Proteomes" id="UP001341281">
    <property type="component" value="Chromosome 06"/>
</dbReference>
<dbReference type="Gene3D" id="1.10.110.10">
    <property type="entry name" value="Plant lipid-transfer and hydrophobic proteins"/>
    <property type="match status" value="1"/>
</dbReference>
<keyword evidence="9" id="KW-1185">Reference proteome</keyword>
<name>A0AAQ3TUX1_PASNO</name>
<evidence type="ECO:0000256" key="3">
    <source>
        <dbReference type="ARBA" id="ARBA00023157"/>
    </source>
</evidence>
<dbReference type="SUPFAM" id="SSF47699">
    <property type="entry name" value="Bifunctional inhibitor/lipid-transfer protein/seed storage 2S albumin"/>
    <property type="match status" value="1"/>
</dbReference>
<feature type="domain" description="Bifunctional inhibitor/plant lipid transfer protein/seed storage helical" evidence="7">
    <location>
        <begin position="12"/>
        <end position="106"/>
    </location>
</feature>
<dbReference type="EMBL" id="CP144750">
    <property type="protein sequence ID" value="WVZ78562.1"/>
    <property type="molecule type" value="Genomic_DNA"/>
</dbReference>
<dbReference type="PROSITE" id="PS51257">
    <property type="entry name" value="PROKAR_LIPOPROTEIN"/>
    <property type="match status" value="1"/>
</dbReference>